<organism evidence="2 3">
    <name type="scientific">Mugilogobius chulae</name>
    <name type="common">yellowstripe goby</name>
    <dbReference type="NCBI Taxonomy" id="88201"/>
    <lineage>
        <taxon>Eukaryota</taxon>
        <taxon>Metazoa</taxon>
        <taxon>Chordata</taxon>
        <taxon>Craniata</taxon>
        <taxon>Vertebrata</taxon>
        <taxon>Euteleostomi</taxon>
        <taxon>Actinopterygii</taxon>
        <taxon>Neopterygii</taxon>
        <taxon>Teleostei</taxon>
        <taxon>Neoteleostei</taxon>
        <taxon>Acanthomorphata</taxon>
        <taxon>Gobiaria</taxon>
        <taxon>Gobiiformes</taxon>
        <taxon>Gobioidei</taxon>
        <taxon>Gobiidae</taxon>
        <taxon>Gobionellinae</taxon>
        <taxon>Mugilogobius</taxon>
    </lineage>
</organism>
<evidence type="ECO:0000313" key="2">
    <source>
        <dbReference type="EMBL" id="KAK7879088.1"/>
    </source>
</evidence>
<accession>A0AAW0MLA4</accession>
<feature type="region of interest" description="Disordered" evidence="1">
    <location>
        <begin position="1"/>
        <end position="44"/>
    </location>
</feature>
<name>A0AAW0MLA4_9GOBI</name>
<sequence length="66" mass="6967">MKLTAAELTRANGLRGAANPPNPRPDLAEHHSRAPGSSPGFNSSLAARSLHFWGRKRSESSENSGG</sequence>
<dbReference type="Proteomes" id="UP001460270">
    <property type="component" value="Unassembled WGS sequence"/>
</dbReference>
<comment type="caution">
    <text evidence="2">The sequence shown here is derived from an EMBL/GenBank/DDBJ whole genome shotgun (WGS) entry which is preliminary data.</text>
</comment>
<keyword evidence="3" id="KW-1185">Reference proteome</keyword>
<gene>
    <name evidence="2" type="ORF">WMY93_034131</name>
</gene>
<proteinExistence type="predicted"/>
<feature type="non-terminal residue" evidence="2">
    <location>
        <position position="66"/>
    </location>
</feature>
<evidence type="ECO:0000256" key="1">
    <source>
        <dbReference type="SAM" id="MobiDB-lite"/>
    </source>
</evidence>
<reference evidence="3" key="1">
    <citation type="submission" date="2024-04" db="EMBL/GenBank/DDBJ databases">
        <title>Salinicola lusitanus LLJ914,a marine bacterium isolated from the Okinawa Trough.</title>
        <authorList>
            <person name="Li J."/>
        </authorList>
    </citation>
    <scope>NUCLEOTIDE SEQUENCE [LARGE SCALE GENOMIC DNA]</scope>
</reference>
<protein>
    <submittedName>
        <fullName evidence="2">Uncharacterized protein</fullName>
    </submittedName>
</protein>
<dbReference type="AlphaFoldDB" id="A0AAW0MLA4"/>
<dbReference type="EMBL" id="JBBPFD010000376">
    <property type="protein sequence ID" value="KAK7879088.1"/>
    <property type="molecule type" value="Genomic_DNA"/>
</dbReference>
<evidence type="ECO:0000313" key="3">
    <source>
        <dbReference type="Proteomes" id="UP001460270"/>
    </source>
</evidence>